<evidence type="ECO:0000256" key="3">
    <source>
        <dbReference type="ARBA" id="ARBA00022989"/>
    </source>
</evidence>
<feature type="transmembrane region" description="Helical" evidence="5">
    <location>
        <begin position="136"/>
        <end position="155"/>
    </location>
</feature>
<name>A0A848KBB6_9NOCA</name>
<organism evidence="6 7">
    <name type="scientific">Antrihabitans stalactiti</name>
    <dbReference type="NCBI Taxonomy" id="2584121"/>
    <lineage>
        <taxon>Bacteria</taxon>
        <taxon>Bacillati</taxon>
        <taxon>Actinomycetota</taxon>
        <taxon>Actinomycetes</taxon>
        <taxon>Mycobacteriales</taxon>
        <taxon>Nocardiaceae</taxon>
        <taxon>Antrihabitans</taxon>
    </lineage>
</organism>
<evidence type="ECO:0000256" key="4">
    <source>
        <dbReference type="ARBA" id="ARBA00023136"/>
    </source>
</evidence>
<comment type="subcellular location">
    <subcellularLocation>
        <location evidence="1">Membrane</location>
        <topology evidence="1">Multi-pass membrane protein</topology>
    </subcellularLocation>
</comment>
<dbReference type="GO" id="GO:0016020">
    <property type="term" value="C:membrane"/>
    <property type="evidence" value="ECO:0007669"/>
    <property type="project" value="UniProtKB-SubCell"/>
</dbReference>
<dbReference type="Proteomes" id="UP000535543">
    <property type="component" value="Unassembled WGS sequence"/>
</dbReference>
<feature type="transmembrane region" description="Helical" evidence="5">
    <location>
        <begin position="237"/>
        <end position="258"/>
    </location>
</feature>
<evidence type="ECO:0000256" key="1">
    <source>
        <dbReference type="ARBA" id="ARBA00004141"/>
    </source>
</evidence>
<comment type="caution">
    <text evidence="6">The sequence shown here is derived from an EMBL/GenBank/DDBJ whole genome shotgun (WGS) entry which is preliminary data.</text>
</comment>
<reference evidence="6 7" key="2">
    <citation type="submission" date="2020-06" db="EMBL/GenBank/DDBJ databases">
        <title>Antribacter stalactiti gen. nov., sp. nov., a new member of the family Nacardiaceae isolated from a cave.</title>
        <authorList>
            <person name="Kim I.S."/>
        </authorList>
    </citation>
    <scope>NUCLEOTIDE SEQUENCE [LARGE SCALE GENOMIC DNA]</scope>
    <source>
        <strain evidence="6 7">YC2-7</strain>
    </source>
</reference>
<evidence type="ECO:0008006" key="8">
    <source>
        <dbReference type="Google" id="ProtNLM"/>
    </source>
</evidence>
<keyword evidence="4 5" id="KW-0472">Membrane</keyword>
<feature type="transmembrane region" description="Helical" evidence="5">
    <location>
        <begin position="111"/>
        <end position="130"/>
    </location>
</feature>
<evidence type="ECO:0000256" key="5">
    <source>
        <dbReference type="SAM" id="Phobius"/>
    </source>
</evidence>
<keyword evidence="2 5" id="KW-0812">Transmembrane</keyword>
<reference evidence="6 7" key="1">
    <citation type="submission" date="2019-05" db="EMBL/GenBank/DDBJ databases">
        <authorList>
            <person name="Lee S.D."/>
        </authorList>
    </citation>
    <scope>NUCLEOTIDE SEQUENCE [LARGE SCALE GENOMIC DNA]</scope>
    <source>
        <strain evidence="6 7">YC2-7</strain>
    </source>
</reference>
<keyword evidence="7" id="KW-1185">Reference proteome</keyword>
<accession>A0A848KBB6</accession>
<dbReference type="AlphaFoldDB" id="A0A848KBB6"/>
<dbReference type="EMBL" id="VCQU01000004">
    <property type="protein sequence ID" value="NMN96165.1"/>
    <property type="molecule type" value="Genomic_DNA"/>
</dbReference>
<proteinExistence type="predicted"/>
<gene>
    <name evidence="6" type="ORF">FGL95_14090</name>
</gene>
<feature type="transmembrane region" description="Helical" evidence="5">
    <location>
        <begin position="167"/>
        <end position="187"/>
    </location>
</feature>
<protein>
    <recommendedName>
        <fullName evidence="8">1,4-dihydroxy-2-naphthoate octaprenyltransferase</fullName>
    </recommendedName>
</protein>
<keyword evidence="3 5" id="KW-1133">Transmembrane helix</keyword>
<dbReference type="Pfam" id="PF01040">
    <property type="entry name" value="UbiA"/>
    <property type="match status" value="1"/>
</dbReference>
<evidence type="ECO:0000313" key="6">
    <source>
        <dbReference type="EMBL" id="NMN96165.1"/>
    </source>
</evidence>
<dbReference type="GO" id="GO:0016765">
    <property type="term" value="F:transferase activity, transferring alkyl or aryl (other than methyl) groups"/>
    <property type="evidence" value="ECO:0007669"/>
    <property type="project" value="InterPro"/>
</dbReference>
<evidence type="ECO:0000256" key="2">
    <source>
        <dbReference type="ARBA" id="ARBA00022692"/>
    </source>
</evidence>
<sequence length="314" mass="32699">MALTEHQQPATAPRSLRTRYLALAKVDVPDYWYGPIVAWSCAASPFGWVVVPASMLVTGVAGGNWAAAALDDIQGLADGIDEITYSSENTLRSRNRKPLLTGELTADEARLFASACVLGSMGVSVAAFGLSPHRPLRLVPIGLAGLLLSVQYSYGLKLSYRPGGAEASLFGTMMLVTAGPGYLFGAARPALWAATLLLSSTMTQSAMAANGQDAVADAAGGRRTIATLLTSAQYGRLIALLSVVDLAVALGAVGLGALHPITALTLTPAAVCKARQAHSAWQGDWLRARRRGFTALRMIAGGIIAGNLVGRALR</sequence>
<dbReference type="InterPro" id="IPR000537">
    <property type="entry name" value="UbiA_prenyltransferase"/>
</dbReference>
<feature type="transmembrane region" description="Helical" evidence="5">
    <location>
        <begin position="295"/>
        <end position="313"/>
    </location>
</feature>
<dbReference type="RefSeq" id="WP_169587779.1">
    <property type="nucleotide sequence ID" value="NZ_VCQU01000004.1"/>
</dbReference>
<evidence type="ECO:0000313" key="7">
    <source>
        <dbReference type="Proteomes" id="UP000535543"/>
    </source>
</evidence>